<dbReference type="InterPro" id="IPR023298">
    <property type="entry name" value="ATPase_P-typ_TM_dom_sf"/>
</dbReference>
<evidence type="ECO:0000313" key="12">
    <source>
        <dbReference type="EMBL" id="GAA0569764.1"/>
    </source>
</evidence>
<feature type="transmembrane region" description="Helical" evidence="10">
    <location>
        <begin position="217"/>
        <end position="234"/>
    </location>
</feature>
<dbReference type="Proteomes" id="UP001501588">
    <property type="component" value="Unassembled WGS sequence"/>
</dbReference>
<comment type="subcellular location">
    <subcellularLocation>
        <location evidence="10">Cell membrane</location>
    </subcellularLocation>
    <subcellularLocation>
        <location evidence="1">Endomembrane system</location>
        <topology evidence="1">Multi-pass membrane protein</topology>
    </subcellularLocation>
</comment>
<dbReference type="Gene3D" id="3.40.1110.10">
    <property type="entry name" value="Calcium-transporting ATPase, cytoplasmic domain N"/>
    <property type="match status" value="1"/>
</dbReference>
<dbReference type="NCBIfam" id="TIGR01511">
    <property type="entry name" value="ATPase-IB1_Cu"/>
    <property type="match status" value="1"/>
</dbReference>
<dbReference type="SFLD" id="SFLDS00003">
    <property type="entry name" value="Haloacid_Dehalogenase"/>
    <property type="match status" value="1"/>
</dbReference>
<dbReference type="PROSITE" id="PS00154">
    <property type="entry name" value="ATPASE_E1_E2"/>
    <property type="match status" value="1"/>
</dbReference>
<dbReference type="Gene3D" id="3.40.50.1000">
    <property type="entry name" value="HAD superfamily/HAD-like"/>
    <property type="match status" value="1"/>
</dbReference>
<dbReference type="Pfam" id="PF00403">
    <property type="entry name" value="HMA"/>
    <property type="match status" value="2"/>
</dbReference>
<dbReference type="PANTHER" id="PTHR43520">
    <property type="entry name" value="ATP7, ISOFORM B"/>
    <property type="match status" value="1"/>
</dbReference>
<feature type="transmembrane region" description="Helical" evidence="10">
    <location>
        <begin position="775"/>
        <end position="794"/>
    </location>
</feature>
<dbReference type="NCBIfam" id="TIGR01525">
    <property type="entry name" value="ATPase-IB_hvy"/>
    <property type="match status" value="1"/>
</dbReference>
<feature type="transmembrane region" description="Helical" evidence="10">
    <location>
        <begin position="180"/>
        <end position="197"/>
    </location>
</feature>
<dbReference type="Gene3D" id="2.70.150.10">
    <property type="entry name" value="Calcium-transporting ATPase, cytoplasmic transduction domain A"/>
    <property type="match status" value="1"/>
</dbReference>
<dbReference type="InterPro" id="IPR018303">
    <property type="entry name" value="ATPase_P-typ_P_site"/>
</dbReference>
<dbReference type="PROSITE" id="PS50846">
    <property type="entry name" value="HMA_2"/>
    <property type="match status" value="2"/>
</dbReference>
<accession>A0ABP3PNG4</accession>
<feature type="domain" description="HMA" evidence="11">
    <location>
        <begin position="18"/>
        <end position="83"/>
    </location>
</feature>
<dbReference type="RefSeq" id="WP_343893593.1">
    <property type="nucleotide sequence ID" value="NZ_BAAAFZ010000007.1"/>
</dbReference>
<dbReference type="PRINTS" id="PR00943">
    <property type="entry name" value="CUATPASE"/>
</dbReference>
<dbReference type="PANTHER" id="PTHR43520:SF8">
    <property type="entry name" value="P-TYPE CU(+) TRANSPORTER"/>
    <property type="match status" value="1"/>
</dbReference>
<keyword evidence="9 10" id="KW-0472">Membrane</keyword>
<keyword evidence="7" id="KW-1278">Translocase</keyword>
<evidence type="ECO:0000259" key="11">
    <source>
        <dbReference type="PROSITE" id="PS50846"/>
    </source>
</evidence>
<dbReference type="SFLD" id="SFLDG00002">
    <property type="entry name" value="C1.7:_P-type_atpase_like"/>
    <property type="match status" value="1"/>
</dbReference>
<keyword evidence="4 10" id="KW-0479">Metal-binding</keyword>
<feature type="domain" description="HMA" evidence="11">
    <location>
        <begin position="85"/>
        <end position="151"/>
    </location>
</feature>
<evidence type="ECO:0000313" key="13">
    <source>
        <dbReference type="Proteomes" id="UP001501588"/>
    </source>
</evidence>
<dbReference type="InterPro" id="IPR017969">
    <property type="entry name" value="Heavy-metal-associated_CS"/>
</dbReference>
<evidence type="ECO:0000256" key="1">
    <source>
        <dbReference type="ARBA" id="ARBA00004127"/>
    </source>
</evidence>
<feature type="transmembrane region" description="Helical" evidence="10">
    <location>
        <begin position="254"/>
        <end position="275"/>
    </location>
</feature>
<evidence type="ECO:0000256" key="5">
    <source>
        <dbReference type="ARBA" id="ARBA00022741"/>
    </source>
</evidence>
<evidence type="ECO:0000256" key="6">
    <source>
        <dbReference type="ARBA" id="ARBA00022840"/>
    </source>
</evidence>
<keyword evidence="6 10" id="KW-0067">ATP-binding</keyword>
<feature type="transmembrane region" description="Helical" evidence="10">
    <location>
        <begin position="281"/>
        <end position="298"/>
    </location>
</feature>
<dbReference type="InterPro" id="IPR036163">
    <property type="entry name" value="HMA_dom_sf"/>
</dbReference>
<evidence type="ECO:0000256" key="7">
    <source>
        <dbReference type="ARBA" id="ARBA00022967"/>
    </source>
</evidence>
<evidence type="ECO:0000256" key="9">
    <source>
        <dbReference type="ARBA" id="ARBA00023136"/>
    </source>
</evidence>
<evidence type="ECO:0000256" key="3">
    <source>
        <dbReference type="ARBA" id="ARBA00022692"/>
    </source>
</evidence>
<protein>
    <submittedName>
        <fullName evidence="12">Heavy metal translocating P-type ATPase</fullName>
    </submittedName>
</protein>
<gene>
    <name evidence="12" type="ORF">GCM10009416_05320</name>
</gene>
<dbReference type="CDD" id="cd02094">
    <property type="entry name" value="P-type_ATPase_Cu-like"/>
    <property type="match status" value="1"/>
</dbReference>
<evidence type="ECO:0000256" key="10">
    <source>
        <dbReference type="RuleBase" id="RU362081"/>
    </source>
</evidence>
<dbReference type="InterPro" id="IPR044492">
    <property type="entry name" value="P_typ_ATPase_HD_dom"/>
</dbReference>
<dbReference type="Pfam" id="PF00702">
    <property type="entry name" value="Hydrolase"/>
    <property type="match status" value="1"/>
</dbReference>
<sequence length="837" mass="84705">MDQTVRTTPPVAATPAAQRLSLAVEGMTCASCAGRVERALAALPRAKGASVNLATGRAEVAFDGPADGRAAVAAVEAAGYAVAEESVDLAVEGMSCASCAGRVERALLAVPGVLEAGVNVATGRARARLAGGAASPAGLARAVGAAGYAAKPLAPEGDAGAAVDAGAERRKAERAELARSLRLAVLLTAPLVLLEMGSHLVPALHHVIAGTIGEGNWRVAQFVLASAVLFGPGLRFFRHGVPALLRAAPDMNSLVALGTAAAWGYSTVATFAPGLLPEGSANVYFEAAAVIVTLILFGRTLEARARDSASEAIRRLVELQPRTARLRRPDGAVAEVPVGELAPGDVVEVRPGERLPADGEVAEGESHVDESMVTGEPMPVRKAAGAPVVGGTVNGAAALLVRVTRTGADTLLAGIVRMVEGAQASKLPIQAVVDRVTRWFVPAVLALALLTVVAWLAFGSDPALALVNGVAVLIIACPCAMGLATPVSILVGTGRGAALGVLFRRGDALQALSETRVVALDKTGTLTRGRPELTDLRTAPGFAREEVLAAVAAAEAPSEHPIARALAAAAGSAPAKAEAFEVLVGKGVRATVGGVRVEVGSGRFMAELGLDPAPFAEEAARLADEGKTALYAAIGGRLAAVLAVSDPIRDTTPAAIAALRERGLAVALVSGDDARTAKAVARRLGIAEVVAEVSPEGKLAAIRRLRGEHGPLAFVGDGINDAPALAAADVGVAVGGGTDIAAEAADVVLVSGDLAAVPDAIALSAATMRNIRENLFWAFAYNAALIPLAAGALYPVNGTLLSPMLAAGAMALSSVFVVGNALRLRRFRPAGRARARR</sequence>
<keyword evidence="5 10" id="KW-0547">Nucleotide-binding</keyword>
<evidence type="ECO:0000256" key="2">
    <source>
        <dbReference type="ARBA" id="ARBA00006024"/>
    </source>
</evidence>
<dbReference type="EMBL" id="BAAAFZ010000007">
    <property type="protein sequence ID" value="GAA0569764.1"/>
    <property type="molecule type" value="Genomic_DNA"/>
</dbReference>
<keyword evidence="13" id="KW-1185">Reference proteome</keyword>
<evidence type="ECO:0000256" key="4">
    <source>
        <dbReference type="ARBA" id="ARBA00022723"/>
    </source>
</evidence>
<dbReference type="SUPFAM" id="SSF81665">
    <property type="entry name" value="Calcium ATPase, transmembrane domain M"/>
    <property type="match status" value="1"/>
</dbReference>
<dbReference type="InterPro" id="IPR023299">
    <property type="entry name" value="ATPase_P-typ_cyto_dom_N"/>
</dbReference>
<dbReference type="InterPro" id="IPR001757">
    <property type="entry name" value="P_typ_ATPase"/>
</dbReference>
<dbReference type="NCBIfam" id="TIGR01494">
    <property type="entry name" value="ATPase_P-type"/>
    <property type="match status" value="1"/>
</dbReference>
<proteinExistence type="inferred from homology"/>
<dbReference type="PROSITE" id="PS01047">
    <property type="entry name" value="HMA_1"/>
    <property type="match status" value="2"/>
</dbReference>
<dbReference type="InterPro" id="IPR008250">
    <property type="entry name" value="ATPase_P-typ_transduc_dom_A_sf"/>
</dbReference>
<keyword evidence="10" id="KW-1003">Cell membrane</keyword>
<comment type="caution">
    <text evidence="12">The sequence shown here is derived from an EMBL/GenBank/DDBJ whole genome shotgun (WGS) entry which is preliminary data.</text>
</comment>
<dbReference type="SUPFAM" id="SSF81653">
    <property type="entry name" value="Calcium ATPase, transduction domain A"/>
    <property type="match status" value="1"/>
</dbReference>
<dbReference type="SUPFAM" id="SSF55008">
    <property type="entry name" value="HMA, heavy metal-associated domain"/>
    <property type="match status" value="2"/>
</dbReference>
<comment type="similarity">
    <text evidence="2 10">Belongs to the cation transport ATPase (P-type) (TC 3.A.3) family. Type IB subfamily.</text>
</comment>
<dbReference type="CDD" id="cd00371">
    <property type="entry name" value="HMA"/>
    <property type="match status" value="2"/>
</dbReference>
<name>A0ABP3PNG4_9PROT</name>
<dbReference type="SUPFAM" id="SSF56784">
    <property type="entry name" value="HAD-like"/>
    <property type="match status" value="1"/>
</dbReference>
<keyword evidence="8 10" id="KW-1133">Transmembrane helix</keyword>
<dbReference type="SFLD" id="SFLDF00027">
    <property type="entry name" value="p-type_atpase"/>
    <property type="match status" value="1"/>
</dbReference>
<dbReference type="InterPro" id="IPR027256">
    <property type="entry name" value="P-typ_ATPase_IB"/>
</dbReference>
<dbReference type="InterPro" id="IPR059000">
    <property type="entry name" value="ATPase_P-type_domA"/>
</dbReference>
<organism evidence="12 13">
    <name type="scientific">Craurococcus roseus</name>
    <dbReference type="NCBI Taxonomy" id="77585"/>
    <lineage>
        <taxon>Bacteria</taxon>
        <taxon>Pseudomonadati</taxon>
        <taxon>Pseudomonadota</taxon>
        <taxon>Alphaproteobacteria</taxon>
        <taxon>Acetobacterales</taxon>
        <taxon>Acetobacteraceae</taxon>
        <taxon>Craurococcus</taxon>
    </lineage>
</organism>
<dbReference type="InterPro" id="IPR006121">
    <property type="entry name" value="HMA_dom"/>
</dbReference>
<dbReference type="InterPro" id="IPR023214">
    <property type="entry name" value="HAD_sf"/>
</dbReference>
<evidence type="ECO:0000256" key="8">
    <source>
        <dbReference type="ARBA" id="ARBA00022989"/>
    </source>
</evidence>
<reference evidence="13" key="1">
    <citation type="journal article" date="2019" name="Int. J. Syst. Evol. Microbiol.">
        <title>The Global Catalogue of Microorganisms (GCM) 10K type strain sequencing project: providing services to taxonomists for standard genome sequencing and annotation.</title>
        <authorList>
            <consortium name="The Broad Institute Genomics Platform"/>
            <consortium name="The Broad Institute Genome Sequencing Center for Infectious Disease"/>
            <person name="Wu L."/>
            <person name="Ma J."/>
        </authorList>
    </citation>
    <scope>NUCLEOTIDE SEQUENCE [LARGE SCALE GENOMIC DNA]</scope>
    <source>
        <strain evidence="13">JCM 9933</strain>
    </source>
</reference>
<dbReference type="Gene3D" id="3.30.70.100">
    <property type="match status" value="2"/>
</dbReference>
<keyword evidence="3 10" id="KW-0812">Transmembrane</keyword>
<feature type="transmembrane region" description="Helical" evidence="10">
    <location>
        <begin position="439"/>
        <end position="458"/>
    </location>
</feature>
<feature type="transmembrane region" description="Helical" evidence="10">
    <location>
        <begin position="464"/>
        <end position="485"/>
    </location>
</feature>
<dbReference type="Pfam" id="PF00122">
    <property type="entry name" value="E1-E2_ATPase"/>
    <property type="match status" value="1"/>
</dbReference>
<dbReference type="InterPro" id="IPR036412">
    <property type="entry name" value="HAD-like_sf"/>
</dbReference>
<feature type="transmembrane region" description="Helical" evidence="10">
    <location>
        <begin position="800"/>
        <end position="822"/>
    </location>
</feature>
<dbReference type="PRINTS" id="PR00119">
    <property type="entry name" value="CATATPASE"/>
</dbReference>